<proteinExistence type="predicted"/>
<dbReference type="EMBL" id="UFQT01000111">
    <property type="protein sequence ID" value="SSX20208.1"/>
    <property type="molecule type" value="Genomic_DNA"/>
</dbReference>
<keyword evidence="2" id="KW-1133">Transmembrane helix</keyword>
<dbReference type="AlphaFoldDB" id="A0A336M2L1"/>
<keyword evidence="2" id="KW-0812">Transmembrane</keyword>
<reference evidence="3" key="1">
    <citation type="submission" date="2018-07" db="EMBL/GenBank/DDBJ databases">
        <authorList>
            <person name="Quirk P.G."/>
            <person name="Krulwich T.A."/>
        </authorList>
    </citation>
    <scope>NUCLEOTIDE SEQUENCE</scope>
</reference>
<gene>
    <name evidence="3" type="primary">CSON000752</name>
</gene>
<feature type="transmembrane region" description="Helical" evidence="2">
    <location>
        <begin position="20"/>
        <end position="44"/>
    </location>
</feature>
<organism evidence="3">
    <name type="scientific">Culicoides sonorensis</name>
    <name type="common">Biting midge</name>
    <dbReference type="NCBI Taxonomy" id="179676"/>
    <lineage>
        <taxon>Eukaryota</taxon>
        <taxon>Metazoa</taxon>
        <taxon>Ecdysozoa</taxon>
        <taxon>Arthropoda</taxon>
        <taxon>Hexapoda</taxon>
        <taxon>Insecta</taxon>
        <taxon>Pterygota</taxon>
        <taxon>Neoptera</taxon>
        <taxon>Endopterygota</taxon>
        <taxon>Diptera</taxon>
        <taxon>Nematocera</taxon>
        <taxon>Chironomoidea</taxon>
        <taxon>Ceratopogonidae</taxon>
        <taxon>Ceratopogoninae</taxon>
        <taxon>Culicoides</taxon>
        <taxon>Monoculicoides</taxon>
    </lineage>
</organism>
<sequence length="89" mass="10507">MKHQQVKVDYWEMVKTSSTYLCLVVSGWILFKLVHAVFILPGYLKKIQASEFEKVYAKMEEKCKSSENDDEEEKEKDESSLDEEPKKQK</sequence>
<name>A0A336M2L1_CULSO</name>
<dbReference type="VEuPathDB" id="VectorBase:CSON000752"/>
<feature type="compositionally biased region" description="Basic and acidic residues" evidence="1">
    <location>
        <begin position="76"/>
        <end position="89"/>
    </location>
</feature>
<evidence type="ECO:0000256" key="2">
    <source>
        <dbReference type="SAM" id="Phobius"/>
    </source>
</evidence>
<dbReference type="OMA" id="QAIFYLP"/>
<feature type="region of interest" description="Disordered" evidence="1">
    <location>
        <begin position="62"/>
        <end position="89"/>
    </location>
</feature>
<accession>A0A336M2L1</accession>
<keyword evidence="2" id="KW-0472">Membrane</keyword>
<evidence type="ECO:0000313" key="3">
    <source>
        <dbReference type="EMBL" id="SSX20208.1"/>
    </source>
</evidence>
<evidence type="ECO:0000256" key="1">
    <source>
        <dbReference type="SAM" id="MobiDB-lite"/>
    </source>
</evidence>
<protein>
    <submittedName>
        <fullName evidence="3">CSON000752 protein</fullName>
    </submittedName>
</protein>